<proteinExistence type="predicted"/>
<reference evidence="2 3" key="1">
    <citation type="submission" date="2019-07" db="EMBL/GenBank/DDBJ databases">
        <title>De Novo Assembly of kiwifruit Actinidia rufa.</title>
        <authorList>
            <person name="Sugita-Konishi S."/>
            <person name="Sato K."/>
            <person name="Mori E."/>
            <person name="Abe Y."/>
            <person name="Kisaki G."/>
            <person name="Hamano K."/>
            <person name="Suezawa K."/>
            <person name="Otani M."/>
            <person name="Fukuda T."/>
            <person name="Manabe T."/>
            <person name="Gomi K."/>
            <person name="Tabuchi M."/>
            <person name="Akimitsu K."/>
            <person name="Kataoka I."/>
        </authorList>
    </citation>
    <scope>NUCLEOTIDE SEQUENCE [LARGE SCALE GENOMIC DNA]</scope>
    <source>
        <strain evidence="3">cv. Fuchu</strain>
    </source>
</reference>
<feature type="signal peptide" evidence="1">
    <location>
        <begin position="1"/>
        <end position="18"/>
    </location>
</feature>
<protein>
    <submittedName>
        <fullName evidence="2">Uncharacterized protein</fullName>
    </submittedName>
</protein>
<dbReference type="Proteomes" id="UP000585474">
    <property type="component" value="Unassembled WGS sequence"/>
</dbReference>
<feature type="chain" id="PRO_5029527987" evidence="1">
    <location>
        <begin position="19"/>
        <end position="204"/>
    </location>
</feature>
<name>A0A7J0H0U0_9ERIC</name>
<dbReference type="OrthoDB" id="1847229at2759"/>
<evidence type="ECO:0000313" key="2">
    <source>
        <dbReference type="EMBL" id="GFZ16645.1"/>
    </source>
</evidence>
<organism evidence="2 3">
    <name type="scientific">Actinidia rufa</name>
    <dbReference type="NCBI Taxonomy" id="165716"/>
    <lineage>
        <taxon>Eukaryota</taxon>
        <taxon>Viridiplantae</taxon>
        <taxon>Streptophyta</taxon>
        <taxon>Embryophyta</taxon>
        <taxon>Tracheophyta</taxon>
        <taxon>Spermatophyta</taxon>
        <taxon>Magnoliopsida</taxon>
        <taxon>eudicotyledons</taxon>
        <taxon>Gunneridae</taxon>
        <taxon>Pentapetalae</taxon>
        <taxon>asterids</taxon>
        <taxon>Ericales</taxon>
        <taxon>Actinidiaceae</taxon>
        <taxon>Actinidia</taxon>
    </lineage>
</organism>
<dbReference type="PANTHER" id="PTHR36368">
    <property type="entry name" value="ATP-DEPENDENT CASEINOLYTIC PROTEASE/CROTONASE FAMILY PROTEIN"/>
    <property type="match status" value="1"/>
</dbReference>
<keyword evidence="3" id="KW-1185">Reference proteome</keyword>
<comment type="caution">
    <text evidence="2">The sequence shown here is derived from an EMBL/GenBank/DDBJ whole genome shotgun (WGS) entry which is preliminary data.</text>
</comment>
<dbReference type="AlphaFoldDB" id="A0A7J0H0U0"/>
<evidence type="ECO:0000313" key="3">
    <source>
        <dbReference type="Proteomes" id="UP000585474"/>
    </source>
</evidence>
<sequence>MGSAWPAASAPWLARASAWHLPGAWLRVAASPWRVAGSVVLPVAWQPWDLPGRVQQRTWLYWRDVKIALASALSACGAPDVKARGGVASRGGKCSRWAVGASPGRARAGSPWAGRVGPPCGWLRLPPRDLQRRGAGRGEFPARFGVGLATDTVQQRWDSKKVIFRNNQFPALEITGKWKCPQKSKLNLGPPLKQLRLEQWLQWV</sequence>
<keyword evidence="1" id="KW-0732">Signal</keyword>
<dbReference type="EMBL" id="BJWL01000025">
    <property type="protein sequence ID" value="GFZ16645.1"/>
    <property type="molecule type" value="Genomic_DNA"/>
</dbReference>
<gene>
    <name evidence="2" type="ORF">Acr_25g0010540</name>
</gene>
<dbReference type="PANTHER" id="PTHR36368:SF1">
    <property type="entry name" value="ATP-DEPENDENT CASEINOLYTIC PROTEASE_CROTONASE FAMILY PROTEIN"/>
    <property type="match status" value="1"/>
</dbReference>
<evidence type="ECO:0000256" key="1">
    <source>
        <dbReference type="SAM" id="SignalP"/>
    </source>
</evidence>
<accession>A0A7J0H0U0</accession>